<dbReference type="EMBL" id="REGN01003520">
    <property type="protein sequence ID" value="RNA22183.1"/>
    <property type="molecule type" value="Genomic_DNA"/>
</dbReference>
<accession>A0A3M7RF28</accession>
<protein>
    <submittedName>
        <fullName evidence="1">Uncharacterized protein</fullName>
    </submittedName>
</protein>
<evidence type="ECO:0000313" key="2">
    <source>
        <dbReference type="Proteomes" id="UP000276133"/>
    </source>
</evidence>
<name>A0A3M7RF28_BRAPC</name>
<sequence>MSVALFLYVFTKISITTKKHFYLSQELNEPLERLIVAVDPHKVDTLQFLFVHLIVPLVRAARTRLQRLGIFEPQTLQYARKRSHTDSASN</sequence>
<dbReference type="Proteomes" id="UP000276133">
    <property type="component" value="Unassembled WGS sequence"/>
</dbReference>
<evidence type="ECO:0000313" key="1">
    <source>
        <dbReference type="EMBL" id="RNA22183.1"/>
    </source>
</evidence>
<proteinExistence type="predicted"/>
<gene>
    <name evidence="1" type="ORF">BpHYR1_043061</name>
</gene>
<dbReference type="AlphaFoldDB" id="A0A3M7RF28"/>
<reference evidence="1 2" key="1">
    <citation type="journal article" date="2018" name="Sci. Rep.">
        <title>Genomic signatures of local adaptation to the degree of environmental predictability in rotifers.</title>
        <authorList>
            <person name="Franch-Gras L."/>
            <person name="Hahn C."/>
            <person name="Garcia-Roger E.M."/>
            <person name="Carmona M.J."/>
            <person name="Serra M."/>
            <person name="Gomez A."/>
        </authorList>
    </citation>
    <scope>NUCLEOTIDE SEQUENCE [LARGE SCALE GENOMIC DNA]</scope>
    <source>
        <strain evidence="1">HYR1</strain>
    </source>
</reference>
<keyword evidence="2" id="KW-1185">Reference proteome</keyword>
<comment type="caution">
    <text evidence="1">The sequence shown here is derived from an EMBL/GenBank/DDBJ whole genome shotgun (WGS) entry which is preliminary data.</text>
</comment>
<organism evidence="1 2">
    <name type="scientific">Brachionus plicatilis</name>
    <name type="common">Marine rotifer</name>
    <name type="synonym">Brachionus muelleri</name>
    <dbReference type="NCBI Taxonomy" id="10195"/>
    <lineage>
        <taxon>Eukaryota</taxon>
        <taxon>Metazoa</taxon>
        <taxon>Spiralia</taxon>
        <taxon>Gnathifera</taxon>
        <taxon>Rotifera</taxon>
        <taxon>Eurotatoria</taxon>
        <taxon>Monogononta</taxon>
        <taxon>Pseudotrocha</taxon>
        <taxon>Ploima</taxon>
        <taxon>Brachionidae</taxon>
        <taxon>Brachionus</taxon>
    </lineage>
</organism>